<keyword evidence="3" id="KW-1185">Reference proteome</keyword>
<sequence>AMNSIFSSDITPETIAKLEREQSQIQEKKDELPKLEFELSKLEMYADACVKVLPIMKQEWSSYENITKEIQQKAKVARSIRIKADEAKSILESKKEELDEIKEEFDEKTEIINKIRIIK</sequence>
<name>A0A9W4X665_9GLOM</name>
<reference evidence="2" key="1">
    <citation type="submission" date="2022-08" db="EMBL/GenBank/DDBJ databases">
        <authorList>
            <person name="Kallberg Y."/>
            <person name="Tangrot J."/>
            <person name="Rosling A."/>
        </authorList>
    </citation>
    <scope>NUCLEOTIDE SEQUENCE</scope>
    <source>
        <strain evidence="2">Wild A</strain>
    </source>
</reference>
<dbReference type="Proteomes" id="UP001153678">
    <property type="component" value="Unassembled WGS sequence"/>
</dbReference>
<feature type="non-terminal residue" evidence="2">
    <location>
        <position position="119"/>
    </location>
</feature>
<protein>
    <submittedName>
        <fullName evidence="2">7960_t:CDS:1</fullName>
    </submittedName>
</protein>
<gene>
    <name evidence="2" type="ORF">FWILDA_LOCUS18261</name>
</gene>
<dbReference type="OrthoDB" id="5575062at2759"/>
<evidence type="ECO:0000313" key="2">
    <source>
        <dbReference type="EMBL" id="CAI2197810.1"/>
    </source>
</evidence>
<dbReference type="AlphaFoldDB" id="A0A9W4X665"/>
<accession>A0A9W4X665</accession>
<proteinExistence type="predicted"/>
<comment type="caution">
    <text evidence="2">The sequence shown here is derived from an EMBL/GenBank/DDBJ whole genome shotgun (WGS) entry which is preliminary data.</text>
</comment>
<evidence type="ECO:0000256" key="1">
    <source>
        <dbReference type="SAM" id="Coils"/>
    </source>
</evidence>
<organism evidence="2 3">
    <name type="scientific">Funneliformis geosporum</name>
    <dbReference type="NCBI Taxonomy" id="1117311"/>
    <lineage>
        <taxon>Eukaryota</taxon>
        <taxon>Fungi</taxon>
        <taxon>Fungi incertae sedis</taxon>
        <taxon>Mucoromycota</taxon>
        <taxon>Glomeromycotina</taxon>
        <taxon>Glomeromycetes</taxon>
        <taxon>Glomerales</taxon>
        <taxon>Glomeraceae</taxon>
        <taxon>Funneliformis</taxon>
    </lineage>
</organism>
<feature type="non-terminal residue" evidence="2">
    <location>
        <position position="1"/>
    </location>
</feature>
<dbReference type="EMBL" id="CAMKVN010017137">
    <property type="protein sequence ID" value="CAI2197810.1"/>
    <property type="molecule type" value="Genomic_DNA"/>
</dbReference>
<evidence type="ECO:0000313" key="3">
    <source>
        <dbReference type="Proteomes" id="UP001153678"/>
    </source>
</evidence>
<keyword evidence="1" id="KW-0175">Coiled coil</keyword>
<feature type="coiled-coil region" evidence="1">
    <location>
        <begin position="84"/>
        <end position="111"/>
    </location>
</feature>